<feature type="region of interest" description="Disordered" evidence="6">
    <location>
        <begin position="1"/>
        <end position="21"/>
    </location>
</feature>
<dbReference type="SUPFAM" id="SSF103473">
    <property type="entry name" value="MFS general substrate transporter"/>
    <property type="match status" value="1"/>
</dbReference>
<evidence type="ECO:0000256" key="5">
    <source>
        <dbReference type="ARBA" id="ARBA00023136"/>
    </source>
</evidence>
<keyword evidence="3 7" id="KW-0812">Transmembrane</keyword>
<dbReference type="InterPro" id="IPR036259">
    <property type="entry name" value="MFS_trans_sf"/>
</dbReference>
<sequence>MATKEKSEVEVSDHEEASYDDYEDTSMEKRVIRKFDVYLLRNAIVAGFSGKYLQSSALEFNLAVSAHLFGFVLFEIPSSLLSKVLGFHVWIPIIMVCWSITSMCQASVTTSLQLGIVRFLLGVAEAGFSPAVIDYICLFYARKELTMRYGIFIALCTIAGAFTGLLAYGIVQIKGATLKSFQLIFLIEGIPTIILALVVAVFFTKGPGNARFLTPKERLYTIERLRPEGGVDEEDRSFMKSQAKSAFLDPRVYVYVLATTLGSIPFNALNYFLPTLVGQLGFSPVDTQLMSVPPYVIATVVMIIFSWLADKYQVRALPIMIADIIAIIGCAGMIGTSANDQNLHNIRYFFTTLIACGVYTQQTIVYSWLTCNIIGQYKRNIAIATALTIGNVGGVIGILLFQQTMAPAFSNGMIVALSTMVAQFVLAFWMKFHLEYVNKKRDLAILSNNKIQLTESELKDTKFIKEKAARLVEHEPKFDDILCDSHPNWRYIV</sequence>
<comment type="caution">
    <text evidence="8">The sequence shown here is derived from an EMBL/GenBank/DDBJ whole genome shotgun (WGS) entry which is preliminary data.</text>
</comment>
<evidence type="ECO:0000256" key="4">
    <source>
        <dbReference type="ARBA" id="ARBA00022989"/>
    </source>
</evidence>
<evidence type="ECO:0000313" key="8">
    <source>
        <dbReference type="EMBL" id="CAG8741356.1"/>
    </source>
</evidence>
<evidence type="ECO:0000256" key="3">
    <source>
        <dbReference type="ARBA" id="ARBA00022692"/>
    </source>
</evidence>
<feature type="transmembrane region" description="Helical" evidence="7">
    <location>
        <begin position="252"/>
        <end position="272"/>
    </location>
</feature>
<feature type="transmembrane region" description="Helical" evidence="7">
    <location>
        <begin position="316"/>
        <end position="336"/>
    </location>
</feature>
<dbReference type="Gene3D" id="1.20.1250.20">
    <property type="entry name" value="MFS general substrate transporter like domains"/>
    <property type="match status" value="2"/>
</dbReference>
<dbReference type="Pfam" id="PF07690">
    <property type="entry name" value="MFS_1"/>
    <property type="match status" value="1"/>
</dbReference>
<dbReference type="Proteomes" id="UP000789759">
    <property type="component" value="Unassembled WGS sequence"/>
</dbReference>
<feature type="transmembrane region" description="Helical" evidence="7">
    <location>
        <begin position="183"/>
        <end position="203"/>
    </location>
</feature>
<dbReference type="PANTHER" id="PTHR43791">
    <property type="entry name" value="PERMEASE-RELATED"/>
    <property type="match status" value="1"/>
</dbReference>
<dbReference type="FunFam" id="1.20.1250.20:FF:000013">
    <property type="entry name" value="MFS general substrate transporter"/>
    <property type="match status" value="1"/>
</dbReference>
<dbReference type="PANTHER" id="PTHR43791:SF36">
    <property type="entry name" value="TRANSPORTER, PUTATIVE (AFU_ORTHOLOGUE AFUA_6G08340)-RELATED"/>
    <property type="match status" value="1"/>
</dbReference>
<feature type="compositionally biased region" description="Basic and acidic residues" evidence="6">
    <location>
        <begin position="1"/>
        <end position="17"/>
    </location>
</feature>
<organism evidence="8 9">
    <name type="scientific">Cetraspora pellucida</name>
    <dbReference type="NCBI Taxonomy" id="1433469"/>
    <lineage>
        <taxon>Eukaryota</taxon>
        <taxon>Fungi</taxon>
        <taxon>Fungi incertae sedis</taxon>
        <taxon>Mucoromycota</taxon>
        <taxon>Glomeromycotina</taxon>
        <taxon>Glomeromycetes</taxon>
        <taxon>Diversisporales</taxon>
        <taxon>Gigasporaceae</taxon>
        <taxon>Cetraspora</taxon>
    </lineage>
</organism>
<accession>A0A9N9IPA8</accession>
<feature type="transmembrane region" description="Helical" evidence="7">
    <location>
        <begin position="114"/>
        <end position="137"/>
    </location>
</feature>
<dbReference type="InterPro" id="IPR011701">
    <property type="entry name" value="MFS"/>
</dbReference>
<name>A0A9N9IPA8_9GLOM</name>
<dbReference type="OrthoDB" id="2985014at2759"/>
<feature type="transmembrane region" description="Helical" evidence="7">
    <location>
        <begin position="413"/>
        <end position="432"/>
    </location>
</feature>
<dbReference type="GO" id="GO:0016020">
    <property type="term" value="C:membrane"/>
    <property type="evidence" value="ECO:0007669"/>
    <property type="project" value="UniProtKB-SubCell"/>
</dbReference>
<keyword evidence="5 7" id="KW-0472">Membrane</keyword>
<protein>
    <submittedName>
        <fullName evidence="8">9417_t:CDS:1</fullName>
    </submittedName>
</protein>
<feature type="transmembrane region" description="Helical" evidence="7">
    <location>
        <begin position="381"/>
        <end position="401"/>
    </location>
</feature>
<dbReference type="EMBL" id="CAJVQA010016146">
    <property type="protein sequence ID" value="CAG8741356.1"/>
    <property type="molecule type" value="Genomic_DNA"/>
</dbReference>
<evidence type="ECO:0000313" key="9">
    <source>
        <dbReference type="Proteomes" id="UP000789759"/>
    </source>
</evidence>
<reference evidence="8" key="1">
    <citation type="submission" date="2021-06" db="EMBL/GenBank/DDBJ databases">
        <authorList>
            <person name="Kallberg Y."/>
            <person name="Tangrot J."/>
            <person name="Rosling A."/>
        </authorList>
    </citation>
    <scope>NUCLEOTIDE SEQUENCE</scope>
    <source>
        <strain evidence="8">FL966</strain>
    </source>
</reference>
<evidence type="ECO:0000256" key="6">
    <source>
        <dbReference type="SAM" id="MobiDB-lite"/>
    </source>
</evidence>
<keyword evidence="9" id="KW-1185">Reference proteome</keyword>
<evidence type="ECO:0000256" key="7">
    <source>
        <dbReference type="SAM" id="Phobius"/>
    </source>
</evidence>
<feature type="transmembrane region" description="Helical" evidence="7">
    <location>
        <begin position="348"/>
        <end position="369"/>
    </location>
</feature>
<proteinExistence type="predicted"/>
<keyword evidence="2" id="KW-0813">Transport</keyword>
<comment type="subcellular location">
    <subcellularLocation>
        <location evidence="1">Membrane</location>
        <topology evidence="1">Multi-pass membrane protein</topology>
    </subcellularLocation>
</comment>
<evidence type="ECO:0000256" key="1">
    <source>
        <dbReference type="ARBA" id="ARBA00004141"/>
    </source>
</evidence>
<gene>
    <name evidence="8" type="ORF">CPELLU_LOCUS14108</name>
</gene>
<dbReference type="GO" id="GO:0022857">
    <property type="term" value="F:transmembrane transporter activity"/>
    <property type="evidence" value="ECO:0007669"/>
    <property type="project" value="InterPro"/>
</dbReference>
<feature type="transmembrane region" description="Helical" evidence="7">
    <location>
        <begin position="292"/>
        <end position="309"/>
    </location>
</feature>
<feature type="transmembrane region" description="Helical" evidence="7">
    <location>
        <begin position="149"/>
        <end position="171"/>
    </location>
</feature>
<feature type="transmembrane region" description="Helical" evidence="7">
    <location>
        <begin position="89"/>
        <end position="108"/>
    </location>
</feature>
<dbReference type="AlphaFoldDB" id="A0A9N9IPA8"/>
<evidence type="ECO:0000256" key="2">
    <source>
        <dbReference type="ARBA" id="ARBA00022448"/>
    </source>
</evidence>
<keyword evidence="4 7" id="KW-1133">Transmembrane helix</keyword>